<sequence>MMQQPSPKSGGRMSRTVLQIFLAIFAVTNFLTLILNAFAACKYGKVLSTYFLDPAIQTHPAISAAIYFDVNDNIVGNPRRFLLSSRLPFLFLAFISCIAWIITALTVLFLFTKIRHFNHRVARYVFKITAAITFILLVVFYFSWVSTYSFQFPFAAHWGAGSAAVVFAHLNLLIGIFITLLAAVFDTPKDDQPEPPTGPSSRRTTQP</sequence>
<evidence type="ECO:0000313" key="3">
    <source>
        <dbReference type="Proteomes" id="UP000782241"/>
    </source>
</evidence>
<evidence type="ECO:0000256" key="1">
    <source>
        <dbReference type="SAM" id="Phobius"/>
    </source>
</evidence>
<dbReference type="Proteomes" id="UP000782241">
    <property type="component" value="Unassembled WGS sequence"/>
</dbReference>
<dbReference type="AlphaFoldDB" id="A0A9P7HBJ0"/>
<keyword evidence="1" id="KW-0472">Membrane</keyword>
<proteinExistence type="predicted"/>
<evidence type="ECO:0000313" key="2">
    <source>
        <dbReference type="EMBL" id="KAG5665195.1"/>
    </source>
</evidence>
<dbReference type="EMBL" id="JAGPUO010000001">
    <property type="protein sequence ID" value="KAG5665195.1"/>
    <property type="molecule type" value="Genomic_DNA"/>
</dbReference>
<protein>
    <submittedName>
        <fullName evidence="2">Uncharacterized protein</fullName>
    </submittedName>
</protein>
<gene>
    <name evidence="2" type="ORF">KAF25_009320</name>
</gene>
<feature type="transmembrane region" description="Helical" evidence="1">
    <location>
        <begin position="164"/>
        <end position="185"/>
    </location>
</feature>
<feature type="transmembrane region" description="Helical" evidence="1">
    <location>
        <begin position="89"/>
        <end position="112"/>
    </location>
</feature>
<keyword evidence="3" id="KW-1185">Reference proteome</keyword>
<keyword evidence="1" id="KW-1133">Transmembrane helix</keyword>
<feature type="transmembrane region" description="Helical" evidence="1">
    <location>
        <begin position="124"/>
        <end position="144"/>
    </location>
</feature>
<keyword evidence="1" id="KW-0812">Transmembrane</keyword>
<comment type="caution">
    <text evidence="2">The sequence shown here is derived from an EMBL/GenBank/DDBJ whole genome shotgun (WGS) entry which is preliminary data.</text>
</comment>
<reference evidence="2" key="1">
    <citation type="submission" date="2021-04" db="EMBL/GenBank/DDBJ databases">
        <title>Draft genome of Fusarium avenaceum strain F156N33, isolated from an atmospheric sample in Virginia.</title>
        <authorList>
            <person name="Yang S."/>
            <person name="Vinatzer B.A."/>
            <person name="Coleman J."/>
        </authorList>
    </citation>
    <scope>NUCLEOTIDE SEQUENCE</scope>
    <source>
        <strain evidence="2">F156N33</strain>
    </source>
</reference>
<organism evidence="2 3">
    <name type="scientific">Fusarium avenaceum</name>
    <dbReference type="NCBI Taxonomy" id="40199"/>
    <lineage>
        <taxon>Eukaryota</taxon>
        <taxon>Fungi</taxon>
        <taxon>Dikarya</taxon>
        <taxon>Ascomycota</taxon>
        <taxon>Pezizomycotina</taxon>
        <taxon>Sordariomycetes</taxon>
        <taxon>Hypocreomycetidae</taxon>
        <taxon>Hypocreales</taxon>
        <taxon>Nectriaceae</taxon>
        <taxon>Fusarium</taxon>
        <taxon>Fusarium tricinctum species complex</taxon>
    </lineage>
</organism>
<name>A0A9P7HBJ0_9HYPO</name>
<accession>A0A9P7HBJ0</accession>